<gene>
    <name evidence="10" type="ORF">HLB35_00385</name>
</gene>
<dbReference type="RefSeq" id="WP_171701094.1">
    <property type="nucleotide sequence ID" value="NZ_JABFHI010000001.1"/>
</dbReference>
<dbReference type="InterPro" id="IPR051470">
    <property type="entry name" value="Thiol:disulfide_interchange"/>
</dbReference>
<evidence type="ECO:0000256" key="5">
    <source>
        <dbReference type="ARBA" id="ARBA00023157"/>
    </source>
</evidence>
<evidence type="ECO:0000256" key="1">
    <source>
        <dbReference type="ARBA" id="ARBA00004418"/>
    </source>
</evidence>
<feature type="domain" description="Thioredoxin-like fold" evidence="9">
    <location>
        <begin position="119"/>
        <end position="240"/>
    </location>
</feature>
<keyword evidence="5" id="KW-1015">Disulfide bond</keyword>
<dbReference type="PANTHER" id="PTHR35272">
    <property type="entry name" value="THIOL:DISULFIDE INTERCHANGE PROTEIN DSBC-RELATED"/>
    <property type="match status" value="1"/>
</dbReference>
<dbReference type="InterPro" id="IPR009094">
    <property type="entry name" value="DiS-bond_isomerase_DsbC/G_N_sf"/>
</dbReference>
<dbReference type="Pfam" id="PF10411">
    <property type="entry name" value="DsbC_N"/>
    <property type="match status" value="1"/>
</dbReference>
<comment type="function">
    <text evidence="7">Required for disulfide bond formation in some periplasmic proteins. Acts by transferring its disulfide bond to other proteins and is reduced in the process.</text>
</comment>
<reference evidence="10 11" key="1">
    <citation type="submission" date="2020-05" db="EMBL/GenBank/DDBJ databases">
        <authorList>
            <person name="Ruan W."/>
            <person name="Jeon C.O."/>
            <person name="Chun B.H."/>
        </authorList>
    </citation>
    <scope>NUCLEOTIDE SEQUENCE [LARGE SCALE GENOMIC DNA]</scope>
    <source>
        <strain evidence="10 11">TBZ9</strain>
    </source>
</reference>
<dbReference type="GO" id="GO:0042597">
    <property type="term" value="C:periplasmic space"/>
    <property type="evidence" value="ECO:0007669"/>
    <property type="project" value="UniProtKB-SubCell"/>
</dbReference>
<evidence type="ECO:0000256" key="2">
    <source>
        <dbReference type="ARBA" id="ARBA00009813"/>
    </source>
</evidence>
<dbReference type="Pfam" id="PF13098">
    <property type="entry name" value="Thioredoxin_2"/>
    <property type="match status" value="1"/>
</dbReference>
<feature type="domain" description="Disulphide bond isomerase DsbC/G N-terminal" evidence="8">
    <location>
        <begin position="25"/>
        <end position="91"/>
    </location>
</feature>
<comment type="subcellular location">
    <subcellularLocation>
        <location evidence="1 7">Periplasm</location>
    </subcellularLocation>
</comment>
<evidence type="ECO:0000259" key="9">
    <source>
        <dbReference type="Pfam" id="PF13098"/>
    </source>
</evidence>
<dbReference type="InterPro" id="IPR033954">
    <property type="entry name" value="DiS-bond_Isoase_DsbC/G"/>
</dbReference>
<evidence type="ECO:0000256" key="7">
    <source>
        <dbReference type="RuleBase" id="RU364038"/>
    </source>
</evidence>
<dbReference type="SUPFAM" id="SSF54423">
    <property type="entry name" value="DsbC/DsbG N-terminal domain-like"/>
    <property type="match status" value="1"/>
</dbReference>
<comment type="caution">
    <text evidence="10">The sequence shown here is derived from an EMBL/GenBank/DDBJ whole genome shotgun (WGS) entry which is preliminary data.</text>
</comment>
<dbReference type="Gene3D" id="3.40.30.10">
    <property type="entry name" value="Glutaredoxin"/>
    <property type="match status" value="1"/>
</dbReference>
<name>A0A7Y3TV53_9GAMM</name>
<dbReference type="SUPFAM" id="SSF52833">
    <property type="entry name" value="Thioredoxin-like"/>
    <property type="match status" value="1"/>
</dbReference>
<keyword evidence="11" id="KW-1185">Reference proteome</keyword>
<feature type="chain" id="PRO_5031607171" description="Thiol:disulfide interchange protein" evidence="7">
    <location>
        <begin position="23"/>
        <end position="245"/>
    </location>
</feature>
<evidence type="ECO:0000256" key="6">
    <source>
        <dbReference type="ARBA" id="ARBA00023284"/>
    </source>
</evidence>
<feature type="signal peptide" evidence="7">
    <location>
        <begin position="1"/>
        <end position="22"/>
    </location>
</feature>
<evidence type="ECO:0000313" key="10">
    <source>
        <dbReference type="EMBL" id="NOG30609.1"/>
    </source>
</evidence>
<keyword evidence="4 7" id="KW-0574">Periplasm</keyword>
<protein>
    <recommendedName>
        <fullName evidence="7">Thiol:disulfide interchange protein</fullName>
    </recommendedName>
</protein>
<dbReference type="Gene3D" id="3.10.450.70">
    <property type="entry name" value="Disulphide bond isomerase, DsbC/G, N-terminal"/>
    <property type="match status" value="1"/>
</dbReference>
<evidence type="ECO:0000256" key="4">
    <source>
        <dbReference type="ARBA" id="ARBA00022764"/>
    </source>
</evidence>
<evidence type="ECO:0000256" key="3">
    <source>
        <dbReference type="ARBA" id="ARBA00022729"/>
    </source>
</evidence>
<keyword evidence="6 7" id="KW-0676">Redox-active center</keyword>
<comment type="similarity">
    <text evidence="2 7">Belongs to the thioredoxin family. DsbC subfamily.</text>
</comment>
<organism evidence="10 11">
    <name type="scientific">Vreelandella azerica</name>
    <dbReference type="NCBI Taxonomy" id="2732867"/>
    <lineage>
        <taxon>Bacteria</taxon>
        <taxon>Pseudomonadati</taxon>
        <taxon>Pseudomonadota</taxon>
        <taxon>Gammaproteobacteria</taxon>
        <taxon>Oceanospirillales</taxon>
        <taxon>Halomonadaceae</taxon>
        <taxon>Vreelandella</taxon>
    </lineage>
</organism>
<dbReference type="AlphaFoldDB" id="A0A7Y3TV53"/>
<keyword evidence="3 7" id="KW-0732">Signal</keyword>
<dbReference type="InterPro" id="IPR036249">
    <property type="entry name" value="Thioredoxin-like_sf"/>
</dbReference>
<accession>A0A7Y3TV53</accession>
<reference evidence="10 11" key="2">
    <citation type="submission" date="2020-06" db="EMBL/GenBank/DDBJ databases">
        <title>Halomonas songnenensis sp. nov., a moderately halophilic bacterium isolated from saline and alkaline soils.</title>
        <authorList>
            <person name="Jiang J."/>
            <person name="Pan Y."/>
        </authorList>
    </citation>
    <scope>NUCLEOTIDE SEQUENCE [LARGE SCALE GENOMIC DNA]</scope>
    <source>
        <strain evidence="10 11">TBZ9</strain>
    </source>
</reference>
<dbReference type="EMBL" id="JABFHI010000001">
    <property type="protein sequence ID" value="NOG30609.1"/>
    <property type="molecule type" value="Genomic_DNA"/>
</dbReference>
<dbReference type="CDD" id="cd03020">
    <property type="entry name" value="DsbA_DsbC_DsbG"/>
    <property type="match status" value="1"/>
</dbReference>
<sequence>MRRLSLLPLVLGGALLSTTAIAQSVPEALTESLSVNGQPMPVENVNPTPLEGIYQVRLTNGETFYANADGSYFLVGDLYANQQDGLVNLTEQEGNQERAEVIAAIPEEERIIFRGVGEPKATIVVFTDTSCPYCTRLHETVPELNEAGVAVHYLAFPRSGMNGEAARVMQQAWCADNPQQALTDAKQGKALSGSASCDNPVASQYQTGIALGVQGTPAIILPDGELVPGFMPPERLLAMLGLDAE</sequence>
<dbReference type="PANTHER" id="PTHR35272:SF3">
    <property type="entry name" value="THIOL:DISULFIDE INTERCHANGE PROTEIN DSBC"/>
    <property type="match status" value="1"/>
</dbReference>
<dbReference type="InterPro" id="IPR018950">
    <property type="entry name" value="DiS-bond_isomerase_DsbC/G_N"/>
</dbReference>
<evidence type="ECO:0000259" key="8">
    <source>
        <dbReference type="Pfam" id="PF10411"/>
    </source>
</evidence>
<dbReference type="Proteomes" id="UP000588806">
    <property type="component" value="Unassembled WGS sequence"/>
</dbReference>
<proteinExistence type="inferred from homology"/>
<dbReference type="InterPro" id="IPR012336">
    <property type="entry name" value="Thioredoxin-like_fold"/>
</dbReference>
<evidence type="ECO:0000313" key="11">
    <source>
        <dbReference type="Proteomes" id="UP000588806"/>
    </source>
</evidence>